<evidence type="ECO:0000313" key="14">
    <source>
        <dbReference type="Proteomes" id="UP001055804"/>
    </source>
</evidence>
<comment type="caution">
    <text evidence="13">The sequence shown here is derived from an EMBL/GenBank/DDBJ whole genome shotgun (WGS) entry which is preliminary data.</text>
</comment>
<dbReference type="Gene3D" id="3.40.190.10">
    <property type="entry name" value="Periplasmic binding protein-like II"/>
    <property type="match status" value="2"/>
</dbReference>
<dbReference type="GO" id="GO:0009228">
    <property type="term" value="P:thiamine biosynthetic process"/>
    <property type="evidence" value="ECO:0007669"/>
    <property type="project" value="UniProtKB-KW"/>
</dbReference>
<evidence type="ECO:0000256" key="2">
    <source>
        <dbReference type="ARBA" id="ARBA00004948"/>
    </source>
</evidence>
<dbReference type="GO" id="GO:0016740">
    <property type="term" value="F:transferase activity"/>
    <property type="evidence" value="ECO:0007669"/>
    <property type="project" value="UniProtKB-KW"/>
</dbReference>
<evidence type="ECO:0000256" key="5">
    <source>
        <dbReference type="ARBA" id="ARBA00022679"/>
    </source>
</evidence>
<evidence type="ECO:0000256" key="7">
    <source>
        <dbReference type="ARBA" id="ARBA00022898"/>
    </source>
</evidence>
<dbReference type="AlphaFoldDB" id="A0A9J6PKN4"/>
<protein>
    <recommendedName>
        <fullName evidence="10">Thiamine pyrimidine synthase</fullName>
    </recommendedName>
</protein>
<evidence type="ECO:0000256" key="6">
    <source>
        <dbReference type="ARBA" id="ARBA00022723"/>
    </source>
</evidence>
<organism evidence="13 14">
    <name type="scientific">Futiania mangrovi</name>
    <dbReference type="NCBI Taxonomy" id="2959716"/>
    <lineage>
        <taxon>Bacteria</taxon>
        <taxon>Pseudomonadati</taxon>
        <taxon>Pseudomonadota</taxon>
        <taxon>Alphaproteobacteria</taxon>
        <taxon>Futianiales</taxon>
        <taxon>Futianiaceae</taxon>
        <taxon>Futiania</taxon>
    </lineage>
</organism>
<evidence type="ECO:0000256" key="9">
    <source>
        <dbReference type="ARBA" id="ARBA00023004"/>
    </source>
</evidence>
<accession>A0A9J6PKN4</accession>
<reference evidence="13" key="1">
    <citation type="submission" date="2022-06" db="EMBL/GenBank/DDBJ databases">
        <title>Isolation and Genomics of Futiania mangrovii gen. nov., sp. nov., a Rare and Metabolically-versatile member in the Class Alphaproteobacteria.</title>
        <authorList>
            <person name="Liu L."/>
            <person name="Huang W.-C."/>
            <person name="Pan J."/>
            <person name="Li J."/>
            <person name="Huang Y."/>
            <person name="Du H."/>
            <person name="Liu Y."/>
            <person name="Li M."/>
        </authorList>
    </citation>
    <scope>NUCLEOTIDE SEQUENCE</scope>
    <source>
        <strain evidence="13">FT118</strain>
    </source>
</reference>
<comment type="catalytic activity">
    <reaction evidence="11">
        <text>N(6)-(pyridoxal phosphate)-L-lysyl-[4-amino-5-hydroxymethyl-2-methylpyrimidine phosphate synthase] + L-histidyl-[4-amino-5-hydroxymethyl-2-methylpyrimidine phosphate synthase] + 2 Fe(3+) + 4 H2O = L-lysyl-[4-amino-5-hydroxymethyl-2-methylpyrimidine phosphate synthase] + (2S)-2-amino-5-hydroxy-4-oxopentanoyl-[4-amino-5-hydroxymethyl-2-methylpyrimidine phosphate synthase] + 4-amino-2-methyl-5-(phosphooxymethyl)pyrimidine + 3-oxopropanoate + 2 Fe(2+) + 2 H(+)</text>
        <dbReference type="Rhea" id="RHEA:65756"/>
        <dbReference type="Rhea" id="RHEA-COMP:16892"/>
        <dbReference type="Rhea" id="RHEA-COMP:16893"/>
        <dbReference type="Rhea" id="RHEA-COMP:16894"/>
        <dbReference type="Rhea" id="RHEA-COMP:16895"/>
        <dbReference type="ChEBI" id="CHEBI:15377"/>
        <dbReference type="ChEBI" id="CHEBI:15378"/>
        <dbReference type="ChEBI" id="CHEBI:29033"/>
        <dbReference type="ChEBI" id="CHEBI:29034"/>
        <dbReference type="ChEBI" id="CHEBI:29969"/>
        <dbReference type="ChEBI" id="CHEBI:29979"/>
        <dbReference type="ChEBI" id="CHEBI:33190"/>
        <dbReference type="ChEBI" id="CHEBI:58354"/>
        <dbReference type="ChEBI" id="CHEBI:143915"/>
        <dbReference type="ChEBI" id="CHEBI:157692"/>
    </reaction>
    <physiologicalReaction direction="left-to-right" evidence="11">
        <dbReference type="Rhea" id="RHEA:65757"/>
    </physiologicalReaction>
</comment>
<comment type="pathway">
    <text evidence="2">Cofactor biosynthesis; thiamine diphosphate biosynthesis.</text>
</comment>
<dbReference type="InterPro" id="IPR027939">
    <property type="entry name" value="NMT1/THI5"/>
</dbReference>
<evidence type="ECO:0000313" key="13">
    <source>
        <dbReference type="EMBL" id="MCP1337143.1"/>
    </source>
</evidence>
<keyword evidence="5" id="KW-0808">Transferase</keyword>
<evidence type="ECO:0000256" key="1">
    <source>
        <dbReference type="ARBA" id="ARBA00003469"/>
    </source>
</evidence>
<evidence type="ECO:0000256" key="10">
    <source>
        <dbReference type="ARBA" id="ARBA00033171"/>
    </source>
</evidence>
<feature type="domain" description="SsuA/THI5-like" evidence="12">
    <location>
        <begin position="46"/>
        <end position="260"/>
    </location>
</feature>
<dbReference type="EMBL" id="JAMZFT010000002">
    <property type="protein sequence ID" value="MCP1337143.1"/>
    <property type="molecule type" value="Genomic_DNA"/>
</dbReference>
<dbReference type="RefSeq" id="WP_269333075.1">
    <property type="nucleotide sequence ID" value="NZ_JAMZFT010000002.1"/>
</dbReference>
<proteinExistence type="inferred from homology"/>
<evidence type="ECO:0000256" key="4">
    <source>
        <dbReference type="ARBA" id="ARBA00011738"/>
    </source>
</evidence>
<evidence type="ECO:0000256" key="8">
    <source>
        <dbReference type="ARBA" id="ARBA00022977"/>
    </source>
</evidence>
<dbReference type="PANTHER" id="PTHR31528:SF1">
    <property type="entry name" value="4-AMINO-5-HYDROXYMETHYL-2-METHYLPYRIMIDINE PHOSPHATE SYNTHASE THI11-RELATED"/>
    <property type="match status" value="1"/>
</dbReference>
<keyword evidence="8" id="KW-0784">Thiamine biosynthesis</keyword>
<sequence>MASKKGISGLAAVLSAVVLAPVAVGGFASIASAEPLKVSLDWAWRPYHAPFILAEGKGYYKDAGLDVEMEQGRGSKNTALMVSQGNYDIGHLNVTNAAHAIAKGVPLHVVGVYQHKTAASFIGLAEKVDFSNGVESLKKYRIGSTPGGSDQLSLSIFKAANNLSDSDLNVVSLDGNTKTAALLAGEIDVVSGDSYAYKAIVKGAGGNPVALQLADFGVPLLGFGFAVNKEFEKDNGDKIRTFLEVTKRAFAEVAADPDGACTYIRTQKEIPGSQQQCVDYVTNLLDLSQDPKSADWGHQTREEWVALLGTLEKVGEIDGGYDVDAFFTNAYVPN</sequence>
<dbReference type="PANTHER" id="PTHR31528">
    <property type="entry name" value="4-AMINO-5-HYDROXYMETHYL-2-METHYLPYRIMIDINE PHOSPHATE SYNTHASE THI11-RELATED"/>
    <property type="match status" value="1"/>
</dbReference>
<evidence type="ECO:0000259" key="12">
    <source>
        <dbReference type="Pfam" id="PF09084"/>
    </source>
</evidence>
<comment type="function">
    <text evidence="1">Responsible for the formation of the pyrimidine heterocycle in the thiamine biosynthesis pathway. Catalyzes the formation of hydroxymethylpyrimidine phosphate (HMP-P) from histidine and pyridoxal phosphate (PLP). The protein uses PLP and the active site histidine to form HMP-P, generating an inactive enzyme. The enzyme can only undergo a single turnover, which suggests it is a suicide enzyme.</text>
</comment>
<comment type="similarity">
    <text evidence="3">Belongs to the NMT1/THI5 family.</text>
</comment>
<dbReference type="GO" id="GO:0046872">
    <property type="term" value="F:metal ion binding"/>
    <property type="evidence" value="ECO:0007669"/>
    <property type="project" value="UniProtKB-KW"/>
</dbReference>
<dbReference type="Pfam" id="PF09084">
    <property type="entry name" value="NMT1"/>
    <property type="match status" value="1"/>
</dbReference>
<keyword evidence="6" id="KW-0479">Metal-binding</keyword>
<dbReference type="InterPro" id="IPR015168">
    <property type="entry name" value="SsuA/THI5"/>
</dbReference>
<keyword evidence="9" id="KW-0408">Iron</keyword>
<gene>
    <name evidence="13" type="ORF">NJQ99_12025</name>
</gene>
<keyword evidence="7" id="KW-0663">Pyridoxal phosphate</keyword>
<dbReference type="Proteomes" id="UP001055804">
    <property type="component" value="Unassembled WGS sequence"/>
</dbReference>
<dbReference type="SUPFAM" id="SSF53850">
    <property type="entry name" value="Periplasmic binding protein-like II"/>
    <property type="match status" value="1"/>
</dbReference>
<keyword evidence="14" id="KW-1185">Reference proteome</keyword>
<comment type="subunit">
    <text evidence="4">Homodimer.</text>
</comment>
<evidence type="ECO:0000256" key="3">
    <source>
        <dbReference type="ARBA" id="ARBA00009406"/>
    </source>
</evidence>
<name>A0A9J6PKN4_9PROT</name>
<evidence type="ECO:0000256" key="11">
    <source>
        <dbReference type="ARBA" id="ARBA00048179"/>
    </source>
</evidence>